<protein>
    <submittedName>
        <fullName evidence="1">Uncharacterized protein</fullName>
    </submittedName>
</protein>
<organism evidence="1 2">
    <name type="scientific">Echinicola rosea</name>
    <dbReference type="NCBI Taxonomy" id="1807691"/>
    <lineage>
        <taxon>Bacteria</taxon>
        <taxon>Pseudomonadati</taxon>
        <taxon>Bacteroidota</taxon>
        <taxon>Cytophagia</taxon>
        <taxon>Cytophagales</taxon>
        <taxon>Cyclobacteriaceae</taxon>
        <taxon>Echinicola</taxon>
    </lineage>
</organism>
<dbReference type="Proteomes" id="UP000647339">
    <property type="component" value="Unassembled WGS sequence"/>
</dbReference>
<evidence type="ECO:0000313" key="1">
    <source>
        <dbReference type="EMBL" id="GGF39752.1"/>
    </source>
</evidence>
<evidence type="ECO:0000313" key="2">
    <source>
        <dbReference type="Proteomes" id="UP000647339"/>
    </source>
</evidence>
<keyword evidence="2" id="KW-1185">Reference proteome</keyword>
<dbReference type="EMBL" id="BMIU01000016">
    <property type="protein sequence ID" value="GGF39752.1"/>
    <property type="molecule type" value="Genomic_DNA"/>
</dbReference>
<comment type="caution">
    <text evidence="1">The sequence shown here is derived from an EMBL/GenBank/DDBJ whole genome shotgun (WGS) entry which is preliminary data.</text>
</comment>
<accession>A0ABQ1V5D2</accession>
<proteinExistence type="predicted"/>
<name>A0ABQ1V5D2_9BACT</name>
<sequence>MSLAVCFELVLIYVSYYCFIDKKVGYGVVDLSKVGILIYANIV</sequence>
<gene>
    <name evidence="1" type="ORF">GCM10011339_30350</name>
</gene>
<reference evidence="2" key="1">
    <citation type="journal article" date="2019" name="Int. J. Syst. Evol. Microbiol.">
        <title>The Global Catalogue of Microorganisms (GCM) 10K type strain sequencing project: providing services to taxonomists for standard genome sequencing and annotation.</title>
        <authorList>
            <consortium name="The Broad Institute Genomics Platform"/>
            <consortium name="The Broad Institute Genome Sequencing Center for Infectious Disease"/>
            <person name="Wu L."/>
            <person name="Ma J."/>
        </authorList>
    </citation>
    <scope>NUCLEOTIDE SEQUENCE [LARGE SCALE GENOMIC DNA]</scope>
    <source>
        <strain evidence="2">CGMCC 1.15407</strain>
    </source>
</reference>